<dbReference type="InterPro" id="IPR053055">
    <property type="entry name" value="VPS17"/>
</dbReference>
<dbReference type="Pfam" id="PF09325">
    <property type="entry name" value="Vps5"/>
    <property type="match status" value="1"/>
</dbReference>
<dbReference type="EMBL" id="JASJQH010000129">
    <property type="protein sequence ID" value="KAK9766736.1"/>
    <property type="molecule type" value="Genomic_DNA"/>
</dbReference>
<dbReference type="PROSITE" id="PS50195">
    <property type="entry name" value="PX"/>
    <property type="match status" value="1"/>
</dbReference>
<dbReference type="SUPFAM" id="SSF64268">
    <property type="entry name" value="PX domain"/>
    <property type="match status" value="1"/>
</dbReference>
<evidence type="ECO:0000259" key="1">
    <source>
        <dbReference type="PROSITE" id="PS50195"/>
    </source>
</evidence>
<dbReference type="InterPro" id="IPR001683">
    <property type="entry name" value="PX_dom"/>
</dbReference>
<accession>A0ABR2WZ73</accession>
<dbReference type="InterPro" id="IPR036871">
    <property type="entry name" value="PX_dom_sf"/>
</dbReference>
<reference evidence="2 3" key="1">
    <citation type="submission" date="2023-04" db="EMBL/GenBank/DDBJ databases">
        <title>Genome of Basidiobolus ranarum AG-B5.</title>
        <authorList>
            <person name="Stajich J.E."/>
            <person name="Carter-House D."/>
            <person name="Gryganskyi A."/>
        </authorList>
    </citation>
    <scope>NUCLEOTIDE SEQUENCE [LARGE SCALE GENOMIC DNA]</scope>
    <source>
        <strain evidence="2 3">AG-B5</strain>
    </source>
</reference>
<organism evidence="2 3">
    <name type="scientific">Basidiobolus ranarum</name>
    <dbReference type="NCBI Taxonomy" id="34480"/>
    <lineage>
        <taxon>Eukaryota</taxon>
        <taxon>Fungi</taxon>
        <taxon>Fungi incertae sedis</taxon>
        <taxon>Zoopagomycota</taxon>
        <taxon>Entomophthoromycotina</taxon>
        <taxon>Basidiobolomycetes</taxon>
        <taxon>Basidiobolales</taxon>
        <taxon>Basidiobolaceae</taxon>
        <taxon>Basidiobolus</taxon>
    </lineage>
</organism>
<dbReference type="Proteomes" id="UP001479436">
    <property type="component" value="Unassembled WGS sequence"/>
</dbReference>
<protein>
    <submittedName>
        <fullName evidence="2">Vacuolar protein sorting-associated protein 17</fullName>
    </submittedName>
</protein>
<name>A0ABR2WZ73_9FUNG</name>
<proteinExistence type="predicted"/>
<dbReference type="PANTHER" id="PTHR47433">
    <property type="entry name" value="VACUOLAR PROTEIN SORTING-ASSOCIATED PROTEIN 17"/>
    <property type="match status" value="1"/>
</dbReference>
<evidence type="ECO:0000313" key="3">
    <source>
        <dbReference type="Proteomes" id="UP001479436"/>
    </source>
</evidence>
<sequence>MPEPVVGRVTETEMSKQPATFYKQEDTPLTLTLTSIDKAKRELVYRIKAQTDLTQYKKRNYDTIERTYAEFERLHNYLVNAYPECIVPILPRQPDESTNFDKSLRLSKNSLQIFLSRLAAHPILRQDSELQSFIESDFVYTPTSRANPIKISRFRTKAKDTGSLSDDKRDPLDREYSALVALENNLQNSSKILTRISRARKNLSGSEVEVADKLSLFAASEVNSPLSKSLRRLGECFLKCSELNGVQTDHKNTILGYLFDNYIRNAKYIQLLLLNRINVKADYDTSVKTSEKRRQAIIVMKASANIKAEKVNQAVEDLEEAKQFETYKRALHNKIDKNLRSEIEVYEETKSYDFLSCFNTYARKQLDLERQKIQLWEKMLNELIQ</sequence>
<dbReference type="SMART" id="SM00312">
    <property type="entry name" value="PX"/>
    <property type="match status" value="1"/>
</dbReference>
<dbReference type="Pfam" id="PF00787">
    <property type="entry name" value="PX"/>
    <property type="match status" value="1"/>
</dbReference>
<dbReference type="InterPro" id="IPR015404">
    <property type="entry name" value="Vps5_C"/>
</dbReference>
<dbReference type="PANTHER" id="PTHR47433:SF1">
    <property type="entry name" value="VACUOLAR PROTEIN SORTING-ASSOCIATED PROTEIN 17"/>
    <property type="match status" value="1"/>
</dbReference>
<comment type="caution">
    <text evidence="2">The sequence shown here is derived from an EMBL/GenBank/DDBJ whole genome shotgun (WGS) entry which is preliminary data.</text>
</comment>
<dbReference type="Gene3D" id="1.20.1270.60">
    <property type="entry name" value="Arfaptin homology (AH) domain/BAR domain"/>
    <property type="match status" value="1"/>
</dbReference>
<keyword evidence="3" id="KW-1185">Reference proteome</keyword>
<evidence type="ECO:0000313" key="2">
    <source>
        <dbReference type="EMBL" id="KAK9766736.1"/>
    </source>
</evidence>
<dbReference type="Gene3D" id="3.30.1520.10">
    <property type="entry name" value="Phox-like domain"/>
    <property type="match status" value="1"/>
</dbReference>
<dbReference type="InterPro" id="IPR027267">
    <property type="entry name" value="AH/BAR_dom_sf"/>
</dbReference>
<feature type="domain" description="PX" evidence="1">
    <location>
        <begin position="23"/>
        <end position="140"/>
    </location>
</feature>
<gene>
    <name evidence="2" type="primary">VPS17_3</name>
    <name evidence="2" type="ORF">K7432_003964</name>
</gene>